<feature type="transmembrane region" description="Helical" evidence="1">
    <location>
        <begin position="152"/>
        <end position="182"/>
    </location>
</feature>
<dbReference type="InterPro" id="IPR058226">
    <property type="entry name" value="AZOBR_p60025-like"/>
</dbReference>
<dbReference type="HOGENOM" id="CLU_721231_0_0_3"/>
<feature type="transmembrane region" description="Helical" evidence="1">
    <location>
        <begin position="194"/>
        <end position="216"/>
    </location>
</feature>
<keyword evidence="1" id="KW-1133">Transmembrane helix</keyword>
<accession>B7K381</accession>
<organism evidence="2 3">
    <name type="scientific">Rippkaea orientalis (strain PCC 8801 / RF-1)</name>
    <name type="common">Cyanothece sp. (strain PCC 8801)</name>
    <dbReference type="NCBI Taxonomy" id="41431"/>
    <lineage>
        <taxon>Bacteria</taxon>
        <taxon>Bacillati</taxon>
        <taxon>Cyanobacteriota</taxon>
        <taxon>Cyanophyceae</taxon>
        <taxon>Oscillatoriophycideae</taxon>
        <taxon>Chroococcales</taxon>
        <taxon>Aphanothecaceae</taxon>
        <taxon>Rippkaea</taxon>
        <taxon>Rippkaea orientalis</taxon>
    </lineage>
</organism>
<dbReference type="RefSeq" id="WP_012593678.1">
    <property type="nucleotide sequence ID" value="NC_011726.1"/>
</dbReference>
<keyword evidence="1" id="KW-0812">Transmembrane</keyword>
<reference evidence="3" key="1">
    <citation type="journal article" date="2011" name="MBio">
        <title>Novel metabolic attributes of the genus Cyanothece, comprising a group of unicellular nitrogen-fixing Cyanobacteria.</title>
        <authorList>
            <person name="Bandyopadhyay A."/>
            <person name="Elvitigala T."/>
            <person name="Welsh E."/>
            <person name="Stockel J."/>
            <person name="Liberton M."/>
            <person name="Min H."/>
            <person name="Sherman L.A."/>
            <person name="Pakrasi H.B."/>
        </authorList>
    </citation>
    <scope>NUCLEOTIDE SEQUENCE [LARGE SCALE GENOMIC DNA]</scope>
    <source>
        <strain evidence="3">PCC 8801</strain>
    </source>
</reference>
<feature type="transmembrane region" description="Helical" evidence="1">
    <location>
        <begin position="12"/>
        <end position="32"/>
    </location>
</feature>
<feature type="transmembrane region" description="Helical" evidence="1">
    <location>
        <begin position="228"/>
        <end position="248"/>
    </location>
</feature>
<dbReference type="OrthoDB" id="422870at2"/>
<sequence length="379" mass="42976">MQRFASKLSPQIINLLIAILVVMAITLYLYLIKFHGQITGFFRIGSILPLSPYLDPNRTLIYRGEIGYDGQQFLSLAFDPFLHNPATLDSLDHPIYRYRRIFYPLLSYVLSFGYRPLIPYMMVAINGLSIIAIVGITSLYFNPNPVNRWQPLLTLCIPGVWMVFSLGTADLLSSLLLIIAFYCYRFDKPLGTAIAIALACLTRETLLLIWLALLITSILQKKKAQIKYLFAALILPIFWTVYISFLNLPGAVRVKANFGYPFVGIYQKFVSLITGGLNGRNLFEAYLFILLLAILTTVLIIAYYRQKDNKLIELSTLLYSTMFAMSSMTILGYYLDYSRVFMDFYFFLLLIINPSKLPLKTGLLLGSGLGSLAFLALHS</sequence>
<feature type="transmembrane region" description="Helical" evidence="1">
    <location>
        <begin position="285"/>
        <end position="304"/>
    </location>
</feature>
<dbReference type="EMBL" id="CP001287">
    <property type="protein sequence ID" value="ACK64401.1"/>
    <property type="molecule type" value="Genomic_DNA"/>
</dbReference>
<evidence type="ECO:0000256" key="1">
    <source>
        <dbReference type="SAM" id="Phobius"/>
    </source>
</evidence>
<feature type="transmembrane region" description="Helical" evidence="1">
    <location>
        <begin position="316"/>
        <end position="337"/>
    </location>
</feature>
<proteinExistence type="predicted"/>
<feature type="transmembrane region" description="Helical" evidence="1">
    <location>
        <begin position="117"/>
        <end position="140"/>
    </location>
</feature>
<dbReference type="NCBIfam" id="NF046093">
    <property type="entry name" value="AZOBR_p60025_fam"/>
    <property type="match status" value="1"/>
</dbReference>
<keyword evidence="3" id="KW-1185">Reference proteome</keyword>
<gene>
    <name evidence="2" type="ordered locus">PCC8801_0301</name>
</gene>
<keyword evidence="1" id="KW-0472">Membrane</keyword>
<evidence type="ECO:0000313" key="2">
    <source>
        <dbReference type="EMBL" id="ACK64401.1"/>
    </source>
</evidence>
<name>B7K381_RIPO1</name>
<dbReference type="KEGG" id="cyp:PCC8801_0301"/>
<dbReference type="AlphaFoldDB" id="B7K381"/>
<dbReference type="eggNOG" id="ENOG502Z8VE">
    <property type="taxonomic scope" value="Bacteria"/>
</dbReference>
<dbReference type="Proteomes" id="UP000008204">
    <property type="component" value="Chromosome"/>
</dbReference>
<protein>
    <recommendedName>
        <fullName evidence="4">Glycosyltransferase RgtA/B/C/D-like domain-containing protein</fullName>
    </recommendedName>
</protein>
<evidence type="ECO:0000313" key="3">
    <source>
        <dbReference type="Proteomes" id="UP000008204"/>
    </source>
</evidence>
<evidence type="ECO:0008006" key="4">
    <source>
        <dbReference type="Google" id="ProtNLM"/>
    </source>
</evidence>